<feature type="transmembrane region" description="Helical" evidence="9">
    <location>
        <begin position="143"/>
        <end position="164"/>
    </location>
</feature>
<dbReference type="RefSeq" id="WP_262395075.1">
    <property type="nucleotide sequence ID" value="NZ_JACRTD010000004.1"/>
</dbReference>
<evidence type="ECO:0000313" key="11">
    <source>
        <dbReference type="Proteomes" id="UP000623678"/>
    </source>
</evidence>
<comment type="caution">
    <text evidence="10">The sequence shown here is derived from an EMBL/GenBank/DDBJ whole genome shotgun (WGS) entry which is preliminary data.</text>
</comment>
<evidence type="ECO:0000256" key="7">
    <source>
        <dbReference type="ARBA" id="ARBA00022989"/>
    </source>
</evidence>
<dbReference type="AlphaFoldDB" id="A0A926EPC2"/>
<keyword evidence="7 9" id="KW-1133">Transmembrane helix</keyword>
<dbReference type="PANTHER" id="PTHR32502:SF8">
    <property type="entry name" value="N-ACETYLGALACTOSAMINE PERMEASE IIC COMPONENT 1"/>
    <property type="match status" value="1"/>
</dbReference>
<feature type="transmembrane region" description="Helical" evidence="9">
    <location>
        <begin position="176"/>
        <end position="199"/>
    </location>
</feature>
<dbReference type="InterPro" id="IPR004700">
    <property type="entry name" value="PTS_IIC_man"/>
</dbReference>
<dbReference type="InterPro" id="IPR050303">
    <property type="entry name" value="GatZ_KbaZ_carbometab"/>
</dbReference>
<accession>A0A926EPC2</accession>
<dbReference type="Pfam" id="PF03609">
    <property type="entry name" value="EII-Sor"/>
    <property type="match status" value="1"/>
</dbReference>
<keyword evidence="11" id="KW-1185">Reference proteome</keyword>
<keyword evidence="8 9" id="KW-0472">Membrane</keyword>
<keyword evidence="3" id="KW-1003">Cell membrane</keyword>
<evidence type="ECO:0000256" key="4">
    <source>
        <dbReference type="ARBA" id="ARBA00022597"/>
    </source>
</evidence>
<name>A0A926EPC2_9FIRM</name>
<dbReference type="PROSITE" id="PS51106">
    <property type="entry name" value="PTS_EIIC_TYPE_4"/>
    <property type="match status" value="1"/>
</dbReference>
<feature type="transmembrane region" description="Helical" evidence="9">
    <location>
        <begin position="33"/>
        <end position="56"/>
    </location>
</feature>
<evidence type="ECO:0000313" key="10">
    <source>
        <dbReference type="EMBL" id="MBC8585291.1"/>
    </source>
</evidence>
<evidence type="ECO:0000256" key="8">
    <source>
        <dbReference type="ARBA" id="ARBA00023136"/>
    </source>
</evidence>
<evidence type="ECO:0000256" key="1">
    <source>
        <dbReference type="ARBA" id="ARBA00004651"/>
    </source>
</evidence>
<evidence type="ECO:0000256" key="3">
    <source>
        <dbReference type="ARBA" id="ARBA00022475"/>
    </source>
</evidence>
<organism evidence="10 11">
    <name type="scientific">Youxingia wuxianensis</name>
    <dbReference type="NCBI Taxonomy" id="2763678"/>
    <lineage>
        <taxon>Bacteria</taxon>
        <taxon>Bacillati</taxon>
        <taxon>Bacillota</taxon>
        <taxon>Clostridia</taxon>
        <taxon>Eubacteriales</taxon>
        <taxon>Oscillospiraceae</taxon>
        <taxon>Youxingia</taxon>
    </lineage>
</organism>
<evidence type="ECO:0000256" key="2">
    <source>
        <dbReference type="ARBA" id="ARBA00022448"/>
    </source>
</evidence>
<protein>
    <submittedName>
        <fullName evidence="10">PTS sugar transporter subunit IIC</fullName>
    </submittedName>
</protein>
<evidence type="ECO:0000256" key="9">
    <source>
        <dbReference type="SAM" id="Phobius"/>
    </source>
</evidence>
<dbReference type="Proteomes" id="UP000623678">
    <property type="component" value="Unassembled WGS sequence"/>
</dbReference>
<dbReference type="GO" id="GO:0009401">
    <property type="term" value="P:phosphoenolpyruvate-dependent sugar phosphotransferase system"/>
    <property type="evidence" value="ECO:0007669"/>
    <property type="project" value="UniProtKB-KW"/>
</dbReference>
<evidence type="ECO:0000256" key="6">
    <source>
        <dbReference type="ARBA" id="ARBA00022692"/>
    </source>
</evidence>
<reference evidence="10" key="1">
    <citation type="submission" date="2020-08" db="EMBL/GenBank/DDBJ databases">
        <title>Genome public.</title>
        <authorList>
            <person name="Liu C."/>
            <person name="Sun Q."/>
        </authorList>
    </citation>
    <scope>NUCLEOTIDE SEQUENCE</scope>
    <source>
        <strain evidence="10">NSJ-64</strain>
    </source>
</reference>
<feature type="transmembrane region" description="Helical" evidence="9">
    <location>
        <begin position="206"/>
        <end position="239"/>
    </location>
</feature>
<keyword evidence="4 10" id="KW-0762">Sugar transport</keyword>
<evidence type="ECO:0000256" key="5">
    <source>
        <dbReference type="ARBA" id="ARBA00022683"/>
    </source>
</evidence>
<comment type="subcellular location">
    <subcellularLocation>
        <location evidence="1">Cell membrane</location>
        <topology evidence="1">Multi-pass membrane protein</topology>
    </subcellularLocation>
</comment>
<keyword evidence="5" id="KW-0598">Phosphotransferase system</keyword>
<proteinExistence type="predicted"/>
<dbReference type="GO" id="GO:0005886">
    <property type="term" value="C:plasma membrane"/>
    <property type="evidence" value="ECO:0007669"/>
    <property type="project" value="UniProtKB-SubCell"/>
</dbReference>
<feature type="transmembrane region" description="Helical" evidence="9">
    <location>
        <begin position="91"/>
        <end position="111"/>
    </location>
</feature>
<dbReference type="PANTHER" id="PTHR32502">
    <property type="entry name" value="N-ACETYLGALACTOSAMINE PERMEASE II COMPONENT-RELATED"/>
    <property type="match status" value="1"/>
</dbReference>
<dbReference type="EMBL" id="JACRTD010000004">
    <property type="protein sequence ID" value="MBC8585291.1"/>
    <property type="molecule type" value="Genomic_DNA"/>
</dbReference>
<keyword evidence="6 9" id="KW-0812">Transmembrane</keyword>
<sequence>MLIKVGLLFLVAFLAYMQDFLGTTFIGRPLVSGWITGLVLGAPLQGLVMGAVLELVWMGLMEIGAAISLDIVAGGILGIALAVWADGNIGFALLFALPASILGGILENFFYSKINSAYCRRAKEYIDRGQLDKGARMHIAASLFHPLAGAAMVALLFGMCAGWAQNLASFLPPTFLHGLSVAAMLLPAVGFATLLGMMLNKKTVPFFFLGFILAAALGLSMTAIVMIGCIAGGIMFILLSEIHQNTSGKEAPADEDF</sequence>
<gene>
    <name evidence="10" type="ORF">H8705_06810</name>
</gene>
<feature type="transmembrane region" description="Helical" evidence="9">
    <location>
        <begin position="63"/>
        <end position="85"/>
    </location>
</feature>
<keyword evidence="2" id="KW-0813">Transport</keyword>